<dbReference type="Gene3D" id="3.40.50.720">
    <property type="entry name" value="NAD(P)-binding Rossmann-like Domain"/>
    <property type="match status" value="1"/>
</dbReference>
<dbReference type="RefSeq" id="WP_012349463.1">
    <property type="nucleotide sequence ID" value="NC_010525.1"/>
</dbReference>
<evidence type="ECO:0000259" key="1">
    <source>
        <dbReference type="Pfam" id="PF01408"/>
    </source>
</evidence>
<dbReference type="eggNOG" id="arCOG01622">
    <property type="taxonomic scope" value="Archaea"/>
</dbReference>
<dbReference type="Pfam" id="PF01408">
    <property type="entry name" value="GFO_IDH_MocA"/>
    <property type="match status" value="1"/>
</dbReference>
<dbReference type="SUPFAM" id="SSF55347">
    <property type="entry name" value="Glyceraldehyde-3-phosphate dehydrogenase-like, C-terminal domain"/>
    <property type="match status" value="1"/>
</dbReference>
<evidence type="ECO:0000259" key="2">
    <source>
        <dbReference type="Pfam" id="PF22725"/>
    </source>
</evidence>
<dbReference type="PANTHER" id="PTHR43377">
    <property type="entry name" value="BILIVERDIN REDUCTASE A"/>
    <property type="match status" value="1"/>
</dbReference>
<reference evidence="3" key="1">
    <citation type="submission" date="2008-03" db="EMBL/GenBank/DDBJ databases">
        <title>Complete sequence of Thermoproteus neutrophilus V24Sta.</title>
        <authorList>
            <consortium name="US DOE Joint Genome Institute"/>
            <person name="Copeland A."/>
            <person name="Lucas S."/>
            <person name="Lapidus A."/>
            <person name="Glavina del Rio T."/>
            <person name="Dalin E."/>
            <person name="Tice H."/>
            <person name="Bruce D."/>
            <person name="Goodwin L."/>
            <person name="Pitluck S."/>
            <person name="Sims D."/>
            <person name="Brettin T."/>
            <person name="Detter J.C."/>
            <person name="Han C."/>
            <person name="Kuske C.R."/>
            <person name="Schmutz J."/>
            <person name="Larimer F."/>
            <person name="Land M."/>
            <person name="Hauser L."/>
            <person name="Kyrpides N."/>
            <person name="Mikhailova N."/>
            <person name="Biddle J.F."/>
            <person name="Zhang Z."/>
            <person name="Fitz-Gibbon S.T."/>
            <person name="Lowe T.M."/>
            <person name="Saltikov C."/>
            <person name="House C.H."/>
            <person name="Richardson P."/>
        </authorList>
    </citation>
    <scope>NUCLEOTIDE SEQUENCE [LARGE SCALE GENOMIC DNA]</scope>
    <source>
        <strain evidence="3">V24Sta</strain>
    </source>
</reference>
<feature type="domain" description="Gfo/Idh/MocA-like oxidoreductase N-terminal" evidence="1">
    <location>
        <begin position="1"/>
        <end position="110"/>
    </location>
</feature>
<dbReference type="HOGENOM" id="CLU_023194_10_2_2"/>
<feature type="domain" description="GFO/IDH/MocA-like oxidoreductase" evidence="2">
    <location>
        <begin position="146"/>
        <end position="233"/>
    </location>
</feature>
<dbReference type="SUPFAM" id="SSF51735">
    <property type="entry name" value="NAD(P)-binding Rossmann-fold domains"/>
    <property type="match status" value="1"/>
</dbReference>
<dbReference type="EMBL" id="CP001014">
    <property type="protein sequence ID" value="ACB39042.1"/>
    <property type="molecule type" value="Genomic_DNA"/>
</dbReference>
<dbReference type="InterPro" id="IPR055170">
    <property type="entry name" value="GFO_IDH_MocA-like_dom"/>
</dbReference>
<dbReference type="InterPro" id="IPR036291">
    <property type="entry name" value="NAD(P)-bd_dom_sf"/>
</dbReference>
<dbReference type="GO" id="GO:0000166">
    <property type="term" value="F:nucleotide binding"/>
    <property type="evidence" value="ECO:0007669"/>
    <property type="project" value="InterPro"/>
</dbReference>
<dbReference type="AlphaFoldDB" id="B1YA68"/>
<dbReference type="Gene3D" id="3.30.360.10">
    <property type="entry name" value="Dihydrodipicolinate Reductase, domain 2"/>
    <property type="match status" value="1"/>
</dbReference>
<dbReference type="Pfam" id="PF22725">
    <property type="entry name" value="GFO_IDH_MocA_C3"/>
    <property type="match status" value="1"/>
</dbReference>
<gene>
    <name evidence="3" type="ordered locus">Tneu_0084</name>
</gene>
<sequence length="312" mass="34653">MKVAVVGIGGWGKNHLRVVTQLKGEDLVEVVYAVDIDEARLRWAERVYGARPVKGVEKAQDLDVDAAIIATPTSLHAAHAAVFLSRGIATLVEKPFAASLREAHELLDAAGGTLVTTGYLLRFHQGVRHVRNNLGRLGRFLTAYGKRTSRWPVRPGDVGVIKDLAIHDVDLLTYITGRRAASVYALGGSTRGQYEDHAQIFARYDGASAIFEANWLTPYRFRKLELTGDQGIYVVDFATDEVYFYGEEGVYRPRIEMAEPLLVQDREFIKAAAGRGGEVVDREDILYTMRFCEAAVESIKTGRVVYLDELHT</sequence>
<dbReference type="KEGG" id="tne:Tneu_0084"/>
<dbReference type="OrthoDB" id="25239at2157"/>
<dbReference type="InterPro" id="IPR051450">
    <property type="entry name" value="Gfo/Idh/MocA_Oxidoreductases"/>
</dbReference>
<dbReference type="STRING" id="444157.Tneu_0084"/>
<keyword evidence="4" id="KW-1185">Reference proteome</keyword>
<protein>
    <submittedName>
        <fullName evidence="3">Oxidoreductase domain protein</fullName>
    </submittedName>
</protein>
<evidence type="ECO:0000313" key="3">
    <source>
        <dbReference type="EMBL" id="ACB39042.1"/>
    </source>
</evidence>
<proteinExistence type="predicted"/>
<accession>B1YA68</accession>
<dbReference type="GeneID" id="6164537"/>
<dbReference type="Proteomes" id="UP000001694">
    <property type="component" value="Chromosome"/>
</dbReference>
<evidence type="ECO:0000313" key="4">
    <source>
        <dbReference type="Proteomes" id="UP000001694"/>
    </source>
</evidence>
<organism evidence="3 4">
    <name type="scientific">Pyrobaculum neutrophilum (strain DSM 2338 / JCM 9278 / NBRC 100436 / V24Sta)</name>
    <name type="common">Thermoproteus neutrophilus</name>
    <dbReference type="NCBI Taxonomy" id="444157"/>
    <lineage>
        <taxon>Archaea</taxon>
        <taxon>Thermoproteota</taxon>
        <taxon>Thermoprotei</taxon>
        <taxon>Thermoproteales</taxon>
        <taxon>Thermoproteaceae</taxon>
        <taxon>Pyrobaculum</taxon>
    </lineage>
</organism>
<dbReference type="InterPro" id="IPR000683">
    <property type="entry name" value="Gfo/Idh/MocA-like_OxRdtase_N"/>
</dbReference>
<name>B1YA68_PYRNV</name>
<dbReference type="PANTHER" id="PTHR43377:SF1">
    <property type="entry name" value="BILIVERDIN REDUCTASE A"/>
    <property type="match status" value="1"/>
</dbReference>